<dbReference type="GeneID" id="83015306"/>
<proteinExistence type="predicted"/>
<reference evidence="2 3" key="1">
    <citation type="submission" date="2018-08" db="EMBL/GenBank/DDBJ databases">
        <title>A genome reference for cultivated species of the human gut microbiota.</title>
        <authorList>
            <person name="Zou Y."/>
            <person name="Xue W."/>
            <person name="Luo G."/>
        </authorList>
    </citation>
    <scope>NUCLEOTIDE SEQUENCE [LARGE SCALE GENOMIC DNA]</scope>
    <source>
        <strain evidence="2 3">AF24-29</strain>
    </source>
</reference>
<evidence type="ECO:0000313" key="2">
    <source>
        <dbReference type="EMBL" id="RGR74681.1"/>
    </source>
</evidence>
<protein>
    <submittedName>
        <fullName evidence="2">Uncharacterized protein</fullName>
    </submittedName>
</protein>
<dbReference type="EMBL" id="QRUP01000008">
    <property type="protein sequence ID" value="RGR74681.1"/>
    <property type="molecule type" value="Genomic_DNA"/>
</dbReference>
<gene>
    <name evidence="2" type="ORF">DWY25_07795</name>
</gene>
<evidence type="ECO:0000256" key="1">
    <source>
        <dbReference type="SAM" id="Phobius"/>
    </source>
</evidence>
<sequence>MKRKREWTIIEIISALLLFVGVLTPVRADVIVEPQDPFYKEHAEECTYVGQYYRVIAAKGAQLYTAPQSAEILGQVPLGKEIWIDFTYVEEDGDSWGVQALKGELADSSVWLNMADLQVEMNDAIFFKEHQAEIEQIDEVFTPEAFSGYLCFYEYPGADSVYEYTDAESLLEEPVTVNASFTTATGEIWLHTPYYFGHQGWFQRDQPVVEQAPLLNYQRGHILAAEDGTLQAAPPLTPQPVVVLTPETNRTDMPEERGSVRQYIAFSFSRDGLIGSLVLLVIAVTSGLIAVFWKKPKR</sequence>
<feature type="transmembrane region" description="Helical" evidence="1">
    <location>
        <begin position="273"/>
        <end position="293"/>
    </location>
</feature>
<keyword evidence="1" id="KW-0472">Membrane</keyword>
<keyword evidence="1" id="KW-1133">Transmembrane helix</keyword>
<dbReference type="AlphaFoldDB" id="A0A412G2I7"/>
<dbReference type="RefSeq" id="WP_117894769.1">
    <property type="nucleotide sequence ID" value="NZ_CABJCV010000008.1"/>
</dbReference>
<dbReference type="Proteomes" id="UP000284178">
    <property type="component" value="Unassembled WGS sequence"/>
</dbReference>
<name>A0A412G2I7_9FIRM</name>
<keyword evidence="1" id="KW-0812">Transmembrane</keyword>
<organism evidence="2 3">
    <name type="scientific">Holdemania filiformis</name>
    <dbReference type="NCBI Taxonomy" id="61171"/>
    <lineage>
        <taxon>Bacteria</taxon>
        <taxon>Bacillati</taxon>
        <taxon>Bacillota</taxon>
        <taxon>Erysipelotrichia</taxon>
        <taxon>Erysipelotrichales</taxon>
        <taxon>Erysipelotrichaceae</taxon>
        <taxon>Holdemania</taxon>
    </lineage>
</organism>
<comment type="caution">
    <text evidence="2">The sequence shown here is derived from an EMBL/GenBank/DDBJ whole genome shotgun (WGS) entry which is preliminary data.</text>
</comment>
<keyword evidence="3" id="KW-1185">Reference proteome</keyword>
<accession>A0A412G2I7</accession>
<evidence type="ECO:0000313" key="3">
    <source>
        <dbReference type="Proteomes" id="UP000284178"/>
    </source>
</evidence>